<protein>
    <submittedName>
        <fullName evidence="7">YtfM</fullName>
    </submittedName>
</protein>
<reference evidence="7 8" key="1">
    <citation type="journal article" date="2013" name="Genome Biol. Evol.">
        <title>Sequence context of indel mutations and their effect on protein evolution in a bacterial endosymbiont.</title>
        <authorList>
            <person name="Williams L.E."/>
            <person name="Wernegreen J.J."/>
        </authorList>
    </citation>
    <scope>NUCLEOTIDE SEQUENCE [LARGE SCALE GENOMIC DNA]</scope>
    <source>
        <strain evidence="7 8">640</strain>
    </source>
</reference>
<evidence type="ECO:0000259" key="5">
    <source>
        <dbReference type="Pfam" id="PF07244"/>
    </source>
</evidence>
<keyword evidence="8" id="KW-1185">Reference proteome</keyword>
<sequence>MFKDLKKYMIIRLYLIIYFFMPLICNSSINLQVEGLNSELDYNVRQKLLNIHTNVKYVDSDLKKKIDNAIRTGLRPLGYYAPTLIFFPLKSLNKNSDLLVIKVEPGDPVVVTEVNVVIRGDGVKDVDYQKIIKDSKSFIGKRLNHNDYEQFKNKLYNLALFKGYFDAKFQNSQLIVIPSRCQSIWNIDFYSGQRYVFERIKFHGSQIKEDYLKNISNIRSGEYYSATSVMELNRRFYYTNWFESVSISSDYMRFQQKKKIKLDIFLYPCAKNNFATGSGYTIDTGPRTKIIWKKPWINAYGHSLETNCSLSKPEQAFDLSYKVPLVSNPLEEYYLLQGGLIHEDTHNVQSSIITINIARYWNCSHKWQRSINVHWHFNHCSNNYIIKNVMLIYPGINISRIRKRGDIIPYWGDSQRYSINISNNCWKSDVNFIAVQVQNIWVRTLLKKHRILARGNLSWIDTNNFSSVNLMLRFFSNVNNGIRGYKYKSLYPYDNSESFVGIATKLITTTFEYQYNVINKWWGAIFIDAGEITNDIKWNSFKSGIGIGVRWQLPIGPIKLDVATPLIHKGKINHHFLYLYVSLGPDL</sequence>
<keyword evidence="3" id="KW-0812">Transmembrane</keyword>
<evidence type="ECO:0000313" key="8">
    <source>
        <dbReference type="Proteomes" id="UP000011067"/>
    </source>
</evidence>
<evidence type="ECO:0000256" key="1">
    <source>
        <dbReference type="ARBA" id="ARBA00004370"/>
    </source>
</evidence>
<keyword evidence="2 3" id="KW-0472">Membrane</keyword>
<dbReference type="Proteomes" id="UP000011067">
    <property type="component" value="Chromosome"/>
</dbReference>
<dbReference type="InterPro" id="IPR000184">
    <property type="entry name" value="Bac_surfAg_D15"/>
</dbReference>
<dbReference type="Gene3D" id="3.10.20.310">
    <property type="entry name" value="membrane protein fhac"/>
    <property type="match status" value="3"/>
</dbReference>
<feature type="domain" description="TamA POTRA" evidence="6">
    <location>
        <begin position="31"/>
        <end position="104"/>
    </location>
</feature>
<accession>A0ABM5NCR7</accession>
<gene>
    <name evidence="7" type="primary">ytfM</name>
    <name evidence="7" type="ORF">BCHRO640_092</name>
</gene>
<dbReference type="InterPro" id="IPR010827">
    <property type="entry name" value="BamA/TamA_POTRA"/>
</dbReference>
<evidence type="ECO:0000256" key="2">
    <source>
        <dbReference type="ARBA" id="ARBA00023136"/>
    </source>
</evidence>
<dbReference type="Gene3D" id="2.40.160.50">
    <property type="entry name" value="membrane protein fhac: a member of the omp85/tpsb transporter family"/>
    <property type="match status" value="1"/>
</dbReference>
<proteinExistence type="predicted"/>
<evidence type="ECO:0000256" key="3">
    <source>
        <dbReference type="SAM" id="Phobius"/>
    </source>
</evidence>
<dbReference type="Pfam" id="PF01103">
    <property type="entry name" value="Omp85"/>
    <property type="match status" value="1"/>
</dbReference>
<feature type="domain" description="POTRA" evidence="5">
    <location>
        <begin position="195"/>
        <end position="263"/>
    </location>
</feature>
<comment type="subcellular location">
    <subcellularLocation>
        <location evidence="1">Membrane</location>
    </subcellularLocation>
</comment>
<dbReference type="EMBL" id="CP003903">
    <property type="protein sequence ID" value="AGC03376.1"/>
    <property type="molecule type" value="Genomic_DNA"/>
</dbReference>
<evidence type="ECO:0000313" key="7">
    <source>
        <dbReference type="EMBL" id="AGC03376.1"/>
    </source>
</evidence>
<evidence type="ECO:0000259" key="4">
    <source>
        <dbReference type="Pfam" id="PF01103"/>
    </source>
</evidence>
<organism evidence="7 8">
    <name type="scientific">Candidatus Blochmanniella chromaiodes str. 640</name>
    <dbReference type="NCBI Taxonomy" id="1240471"/>
    <lineage>
        <taxon>Bacteria</taxon>
        <taxon>Pseudomonadati</taxon>
        <taxon>Pseudomonadota</taxon>
        <taxon>Gammaproteobacteria</taxon>
        <taxon>Enterobacterales</taxon>
        <taxon>Enterobacteriaceae</taxon>
        <taxon>ant endosymbionts</taxon>
        <taxon>Candidatus Blochmanniella</taxon>
    </lineage>
</organism>
<feature type="transmembrane region" description="Helical" evidence="3">
    <location>
        <begin position="12"/>
        <end position="29"/>
    </location>
</feature>
<feature type="domain" description="Bacterial surface antigen (D15)" evidence="4">
    <location>
        <begin position="412"/>
        <end position="569"/>
    </location>
</feature>
<dbReference type="Pfam" id="PF17243">
    <property type="entry name" value="POTRA_TamA_1"/>
    <property type="match status" value="1"/>
</dbReference>
<keyword evidence="3" id="KW-1133">Transmembrane helix</keyword>
<dbReference type="Pfam" id="PF07244">
    <property type="entry name" value="POTRA"/>
    <property type="match status" value="1"/>
</dbReference>
<dbReference type="InterPro" id="IPR035243">
    <property type="entry name" value="TamA_POTRA_Dom_1"/>
</dbReference>
<name>A0ABM5NCR7_9ENTR</name>
<evidence type="ECO:0000259" key="6">
    <source>
        <dbReference type="Pfam" id="PF17243"/>
    </source>
</evidence>